<dbReference type="KEGG" id="bpg:Bathy15g01790"/>
<dbReference type="AlphaFoldDB" id="K8EP78"/>
<dbReference type="FunFam" id="3.40.50.300:FF:000601">
    <property type="entry name" value="Mg-protoporphyrin IX chelatase"/>
    <property type="match status" value="1"/>
</dbReference>
<evidence type="ECO:0000256" key="2">
    <source>
        <dbReference type="ARBA" id="ARBA00005799"/>
    </source>
</evidence>
<feature type="compositionally biased region" description="Low complexity" evidence="11">
    <location>
        <begin position="1"/>
        <end position="32"/>
    </location>
</feature>
<evidence type="ECO:0000256" key="9">
    <source>
        <dbReference type="ARBA" id="ARBA00048693"/>
    </source>
</evidence>
<dbReference type="Proteomes" id="UP000198341">
    <property type="component" value="Chromosome 15"/>
</dbReference>
<evidence type="ECO:0000256" key="5">
    <source>
        <dbReference type="ARBA" id="ARBA00022741"/>
    </source>
</evidence>
<dbReference type="EMBL" id="FO082264">
    <property type="protein sequence ID" value="CCO20037.1"/>
    <property type="molecule type" value="Genomic_DNA"/>
</dbReference>
<evidence type="ECO:0000256" key="6">
    <source>
        <dbReference type="ARBA" id="ARBA00022840"/>
    </source>
</evidence>
<dbReference type="GO" id="GO:0015979">
    <property type="term" value="P:photosynthesis"/>
    <property type="evidence" value="ECO:0007669"/>
    <property type="project" value="UniProtKB-UniRule"/>
</dbReference>
<comment type="pathway">
    <text evidence="1 10">Porphyrin-containing compound metabolism; chlorophyll biosynthesis.</text>
</comment>
<dbReference type="OrthoDB" id="34999at2759"/>
<evidence type="ECO:0000256" key="1">
    <source>
        <dbReference type="ARBA" id="ARBA00005173"/>
    </source>
</evidence>
<dbReference type="Gene3D" id="3.40.50.300">
    <property type="entry name" value="P-loop containing nucleotide triphosphate hydrolases"/>
    <property type="match status" value="1"/>
</dbReference>
<dbReference type="InterPro" id="IPR041628">
    <property type="entry name" value="ChlI/MoxR_AAA_lid"/>
</dbReference>
<evidence type="ECO:0000259" key="13">
    <source>
        <dbReference type="Pfam" id="PF17863"/>
    </source>
</evidence>
<feature type="domain" description="Magnesium chelatase ChlI-like catalytic" evidence="12">
    <location>
        <begin position="190"/>
        <end position="260"/>
    </location>
</feature>
<dbReference type="PANTHER" id="PTHR32039:SF9">
    <property type="entry name" value="MAGNESIUM-CHELATASE SUBUNIT CHLI-2, CHLOROPLASTIC"/>
    <property type="match status" value="1"/>
</dbReference>
<dbReference type="InterPro" id="IPR045006">
    <property type="entry name" value="CHLI-like"/>
</dbReference>
<keyword evidence="5 10" id="KW-0547">Nucleotide-binding</keyword>
<dbReference type="GO" id="GO:0016851">
    <property type="term" value="F:magnesium chelatase activity"/>
    <property type="evidence" value="ECO:0007669"/>
    <property type="project" value="UniProtKB-UniRule"/>
</dbReference>
<dbReference type="UniPathway" id="UPA00668"/>
<evidence type="ECO:0000313" key="15">
    <source>
        <dbReference type="Proteomes" id="UP000198341"/>
    </source>
</evidence>
<dbReference type="PANTHER" id="PTHR32039">
    <property type="entry name" value="MAGNESIUM-CHELATASE SUBUNIT CHLI"/>
    <property type="match status" value="1"/>
</dbReference>
<feature type="region of interest" description="Disordered" evidence="11">
    <location>
        <begin position="1"/>
        <end position="49"/>
    </location>
</feature>
<keyword evidence="7 10" id="KW-0149">Chlorophyll biosynthesis</keyword>
<organism evidence="14 15">
    <name type="scientific">Bathycoccus prasinos</name>
    <dbReference type="NCBI Taxonomy" id="41875"/>
    <lineage>
        <taxon>Eukaryota</taxon>
        <taxon>Viridiplantae</taxon>
        <taxon>Chlorophyta</taxon>
        <taxon>Mamiellophyceae</taxon>
        <taxon>Mamiellales</taxon>
        <taxon>Bathycoccaceae</taxon>
        <taxon>Bathycoccus</taxon>
    </lineage>
</organism>
<dbReference type="GeneID" id="19011474"/>
<evidence type="ECO:0000256" key="4">
    <source>
        <dbReference type="ARBA" id="ARBA00022598"/>
    </source>
</evidence>
<keyword evidence="4 10" id="KW-0436">Ligase</keyword>
<feature type="compositionally biased region" description="Basic and acidic residues" evidence="11">
    <location>
        <begin position="37"/>
        <end position="49"/>
    </location>
</feature>
<feature type="compositionally biased region" description="Basic and acidic residues" evidence="11">
    <location>
        <begin position="433"/>
        <end position="454"/>
    </location>
</feature>
<feature type="region of interest" description="Disordered" evidence="11">
    <location>
        <begin position="429"/>
        <end position="470"/>
    </location>
</feature>
<evidence type="ECO:0000256" key="11">
    <source>
        <dbReference type="SAM" id="MobiDB-lite"/>
    </source>
</evidence>
<keyword evidence="6 10" id="KW-0067">ATP-binding</keyword>
<dbReference type="eggNOG" id="ENOG502QRUY">
    <property type="taxonomic scope" value="Eukaryota"/>
</dbReference>
<dbReference type="RefSeq" id="XP_007508951.1">
    <property type="nucleotide sequence ID" value="XM_007508889.1"/>
</dbReference>
<evidence type="ECO:0000259" key="12">
    <source>
        <dbReference type="Pfam" id="PF01078"/>
    </source>
</evidence>
<dbReference type="STRING" id="41875.K8EP78"/>
<dbReference type="NCBIfam" id="TIGR02030">
    <property type="entry name" value="BchI-ChlI"/>
    <property type="match status" value="1"/>
</dbReference>
<keyword evidence="15" id="KW-1185">Reference proteome</keyword>
<dbReference type="Pfam" id="PF01078">
    <property type="entry name" value="Mg_chelatase"/>
    <property type="match status" value="1"/>
</dbReference>
<protein>
    <recommendedName>
        <fullName evidence="10">Mg-protoporphyrin IX chelatase</fullName>
        <ecNumber evidence="10">6.6.1.1</ecNumber>
    </recommendedName>
</protein>
<keyword evidence="3 10" id="KW-0602">Photosynthesis</keyword>
<dbReference type="PROSITE" id="PS51257">
    <property type="entry name" value="PROKAR_LIPOPROTEIN"/>
    <property type="match status" value="1"/>
</dbReference>
<comment type="subcellular location">
    <subcellularLocation>
        <location evidence="10">Plastid</location>
        <location evidence="10">Chloroplast</location>
    </subcellularLocation>
</comment>
<name>K8EP78_9CHLO</name>
<comment type="function">
    <text evidence="10">Involved in chlorophyll biosynthesis. Catalyzes the insertion of magnesium ion into protoporphyrin IX to yield Mg-protoporphyrin IX.</text>
</comment>
<comment type="activity regulation">
    <text evidence="10">Redox regulation; active in reducing conditions, inactive in oxidizing conditions.</text>
</comment>
<comment type="subunit">
    <text evidence="8">The magnesium chelatase complex is a heterotrimer consisting of subunits CHLI, CHLD and CHLH.</text>
</comment>
<gene>
    <name evidence="14" type="ordered locus">Bathy15g01790</name>
</gene>
<sequence>MARGVASTSSSASSSSCSSMRTTTGGRSNTRSIASRRWNEKERQSFVDRRRNNAATSLAAIAEPGTEGYVENETEITFPFVKIVDQEELKLCLIMNVIDPAIGGVLIMGDRGTAKSVAVRSLIQLLPEIDVVKGDVFNSSPTDPQLMGPDVREKFQKGEALETAKMRVPMVEVPLGTTEDRICGTIDIEKALSEGRKAYDPGLLAKANRGLLYIDEVNLLDDSLVDVVLDSAAGGWNTVEREGISLSHPAKFIMIGSGNPEEGELRPQLLDRFGMKVSVATVYDVDKRTDLVMNKIKFDEDPKAYQAECADETEALRARIQKARDILPSVTISRDIQLKISSVCALVDVDGLRGDIVVTRAAKAYVAYEGRNEVTQDDVEKVIGPCLSHRLRKNVTDTMDGGFKVKLGFNKIFKGDAMDFTQDSKIMAEIIEEGVKEPEPEKKEEPEEPKEKPKPKAGAWDPSKMFGRGR</sequence>
<comment type="similarity">
    <text evidence="2 10">Belongs to the Mg-chelatase subunits D/I family.</text>
</comment>
<evidence type="ECO:0000256" key="7">
    <source>
        <dbReference type="ARBA" id="ARBA00023171"/>
    </source>
</evidence>
<evidence type="ECO:0000256" key="10">
    <source>
        <dbReference type="RuleBase" id="RU362087"/>
    </source>
</evidence>
<feature type="domain" description="ChlI/MoxR AAA lid" evidence="13">
    <location>
        <begin position="340"/>
        <end position="395"/>
    </location>
</feature>
<proteinExistence type="inferred from homology"/>
<evidence type="ECO:0000256" key="3">
    <source>
        <dbReference type="ARBA" id="ARBA00022531"/>
    </source>
</evidence>
<dbReference type="InterPro" id="IPR027417">
    <property type="entry name" value="P-loop_NTPase"/>
</dbReference>
<dbReference type="GO" id="GO:0015995">
    <property type="term" value="P:chlorophyll biosynthetic process"/>
    <property type="evidence" value="ECO:0007669"/>
    <property type="project" value="UniProtKB-UniPathway"/>
</dbReference>
<accession>K8EP78</accession>
<dbReference type="Pfam" id="PF17863">
    <property type="entry name" value="AAA_lid_2"/>
    <property type="match status" value="1"/>
</dbReference>
<keyword evidence="10" id="KW-0150">Chloroplast</keyword>
<dbReference type="SUPFAM" id="SSF52540">
    <property type="entry name" value="P-loop containing nucleoside triphosphate hydrolases"/>
    <property type="match status" value="1"/>
</dbReference>
<dbReference type="EC" id="6.6.1.1" evidence="10"/>
<dbReference type="InterPro" id="IPR000523">
    <property type="entry name" value="Mg_chelatse_chII-like_cat_dom"/>
</dbReference>
<comment type="catalytic activity">
    <reaction evidence="9 10">
        <text>protoporphyrin IX + Mg(2+) + ATP + H2O = Mg-protoporphyrin IX + ADP + phosphate + 3 H(+)</text>
        <dbReference type="Rhea" id="RHEA:13961"/>
        <dbReference type="ChEBI" id="CHEBI:15377"/>
        <dbReference type="ChEBI" id="CHEBI:15378"/>
        <dbReference type="ChEBI" id="CHEBI:18420"/>
        <dbReference type="ChEBI" id="CHEBI:30616"/>
        <dbReference type="ChEBI" id="CHEBI:43474"/>
        <dbReference type="ChEBI" id="CHEBI:57306"/>
        <dbReference type="ChEBI" id="CHEBI:60492"/>
        <dbReference type="ChEBI" id="CHEBI:456216"/>
        <dbReference type="EC" id="6.6.1.1"/>
    </reaction>
</comment>
<evidence type="ECO:0000313" key="14">
    <source>
        <dbReference type="EMBL" id="CCO20037.1"/>
    </source>
</evidence>
<evidence type="ECO:0000256" key="8">
    <source>
        <dbReference type="ARBA" id="ARBA00038576"/>
    </source>
</evidence>
<comment type="subunit">
    <text evidence="10">The magnesium chelatase complex is a heterotrimer consisting of subunits CHLI, CHLD, AND CHLH.</text>
</comment>
<dbReference type="Gene3D" id="1.10.8.80">
    <property type="entry name" value="Magnesium chelatase subunit I, C-Terminal domain"/>
    <property type="match status" value="1"/>
</dbReference>
<reference evidence="14 15" key="1">
    <citation type="submission" date="2011-10" db="EMBL/GenBank/DDBJ databases">
        <authorList>
            <person name="Genoscope - CEA"/>
        </authorList>
    </citation>
    <scope>NUCLEOTIDE SEQUENCE [LARGE SCALE GENOMIC DNA]</scope>
    <source>
        <strain evidence="14 15">RCC 1105</strain>
    </source>
</reference>
<keyword evidence="10" id="KW-0934">Plastid</keyword>
<dbReference type="InterPro" id="IPR011775">
    <property type="entry name" value="Mg_chelatase_ATPase-isu"/>
</dbReference>
<dbReference type="GO" id="GO:0005524">
    <property type="term" value="F:ATP binding"/>
    <property type="evidence" value="ECO:0007669"/>
    <property type="project" value="UniProtKB-UniRule"/>
</dbReference>
<dbReference type="GO" id="GO:0009570">
    <property type="term" value="C:chloroplast stroma"/>
    <property type="evidence" value="ECO:0007669"/>
    <property type="project" value="TreeGrafter"/>
</dbReference>